<dbReference type="Proteomes" id="UP000178089">
    <property type="component" value="Unassembled WGS sequence"/>
</dbReference>
<accession>A0A1G2MZA9</accession>
<feature type="transmembrane region" description="Helical" evidence="1">
    <location>
        <begin position="20"/>
        <end position="39"/>
    </location>
</feature>
<reference evidence="2 3" key="1">
    <citation type="journal article" date="2016" name="Nat. Commun.">
        <title>Thousands of microbial genomes shed light on interconnected biogeochemical processes in an aquifer system.</title>
        <authorList>
            <person name="Anantharaman K."/>
            <person name="Brown C.T."/>
            <person name="Hug L.A."/>
            <person name="Sharon I."/>
            <person name="Castelle C.J."/>
            <person name="Probst A.J."/>
            <person name="Thomas B.C."/>
            <person name="Singh A."/>
            <person name="Wilkins M.J."/>
            <person name="Karaoz U."/>
            <person name="Brodie E.L."/>
            <person name="Williams K.H."/>
            <person name="Hubbard S.S."/>
            <person name="Banfield J.F."/>
        </authorList>
    </citation>
    <scope>NUCLEOTIDE SEQUENCE [LARGE SCALE GENOMIC DNA]</scope>
</reference>
<evidence type="ECO:0000313" key="3">
    <source>
        <dbReference type="Proteomes" id="UP000178089"/>
    </source>
</evidence>
<comment type="caution">
    <text evidence="2">The sequence shown here is derived from an EMBL/GenBank/DDBJ whole genome shotgun (WGS) entry which is preliminary data.</text>
</comment>
<gene>
    <name evidence="2" type="ORF">A3F51_01055</name>
</gene>
<evidence type="ECO:0000313" key="2">
    <source>
        <dbReference type="EMBL" id="OHA29184.1"/>
    </source>
</evidence>
<name>A0A1G2MZA9_9BACT</name>
<organism evidence="2 3">
    <name type="scientific">Candidatus Taylorbacteria bacterium RIFCSPHIGHO2_12_FULL_45_16</name>
    <dbReference type="NCBI Taxonomy" id="1802315"/>
    <lineage>
        <taxon>Bacteria</taxon>
        <taxon>Candidatus Tayloriibacteriota</taxon>
    </lineage>
</organism>
<keyword evidence="1" id="KW-0472">Membrane</keyword>
<protein>
    <submittedName>
        <fullName evidence="2">Uncharacterized protein</fullName>
    </submittedName>
</protein>
<sequence length="60" mass="7093">MNNKNSFFSLAEMKQPINQWLCIAFISVFCFWTLLYYFVQKAEAIGENFANNRSELIGKY</sequence>
<dbReference type="AlphaFoldDB" id="A0A1G2MZA9"/>
<keyword evidence="1" id="KW-1133">Transmembrane helix</keyword>
<keyword evidence="1" id="KW-0812">Transmembrane</keyword>
<evidence type="ECO:0000256" key="1">
    <source>
        <dbReference type="SAM" id="Phobius"/>
    </source>
</evidence>
<dbReference type="EMBL" id="MHRT01000005">
    <property type="protein sequence ID" value="OHA29184.1"/>
    <property type="molecule type" value="Genomic_DNA"/>
</dbReference>
<proteinExistence type="predicted"/>